<dbReference type="STRING" id="6280.A0A0N4T8F3"/>
<feature type="region of interest" description="Disordered" evidence="12">
    <location>
        <begin position="14"/>
        <end position="47"/>
    </location>
</feature>
<sequence length="224" mass="25744">SIYSQSIDGLIDAKINNPSTNQLSTTTTTTTTTTSAPSSSSSSSCDIHTMSTSSILQLTRLLKNNSSINEKEEDIDGQQLLKKNFSIYECNHPGCSKKYNKSSHLKAHMRTHSGERPYHCSWPSCLWKFARSDELTRHYRKHTGDRPFSCTLCCRSFSRSDHLNLHMKRHYSGYKKKKEILYFSMLKSTMCFIAESTSREEFKQRNVTKEKQIKYIGNDKVIML</sequence>
<keyword evidence="9" id="KW-0804">Transcription</keyword>
<evidence type="ECO:0000256" key="10">
    <source>
        <dbReference type="ARBA" id="ARBA00023242"/>
    </source>
</evidence>
<dbReference type="SMART" id="SM00355">
    <property type="entry name" value="ZnF_C2H2"/>
    <property type="match status" value="3"/>
</dbReference>
<dbReference type="PANTHER" id="PTHR23235">
    <property type="entry name" value="KRUEPPEL-LIKE TRANSCRIPTION FACTOR"/>
    <property type="match status" value="1"/>
</dbReference>
<accession>A0A0N4T8F3</accession>
<evidence type="ECO:0000256" key="7">
    <source>
        <dbReference type="ARBA" id="ARBA00023015"/>
    </source>
</evidence>
<evidence type="ECO:0000313" key="14">
    <source>
        <dbReference type="EMBL" id="VDN85640.1"/>
    </source>
</evidence>
<dbReference type="FunFam" id="3.30.160.60:FF:000097">
    <property type="entry name" value="Zinc finger protein"/>
    <property type="match status" value="1"/>
</dbReference>
<evidence type="ECO:0000256" key="1">
    <source>
        <dbReference type="ARBA" id="ARBA00003767"/>
    </source>
</evidence>
<dbReference type="Proteomes" id="UP000278627">
    <property type="component" value="Unassembled WGS sequence"/>
</dbReference>
<feature type="domain" description="C2H2-type" evidence="13">
    <location>
        <begin position="88"/>
        <end position="117"/>
    </location>
</feature>
<keyword evidence="3" id="KW-0479">Metal-binding</keyword>
<keyword evidence="15" id="KW-1185">Reference proteome</keyword>
<dbReference type="EMBL" id="UZAD01002186">
    <property type="protein sequence ID" value="VDN85640.1"/>
    <property type="molecule type" value="Genomic_DNA"/>
</dbReference>
<dbReference type="GO" id="GO:0000978">
    <property type="term" value="F:RNA polymerase II cis-regulatory region sequence-specific DNA binding"/>
    <property type="evidence" value="ECO:0007669"/>
    <property type="project" value="TreeGrafter"/>
</dbReference>
<evidence type="ECO:0000256" key="12">
    <source>
        <dbReference type="SAM" id="MobiDB-lite"/>
    </source>
</evidence>
<reference evidence="16" key="1">
    <citation type="submission" date="2017-02" db="UniProtKB">
        <authorList>
            <consortium name="WormBaseParasite"/>
        </authorList>
    </citation>
    <scope>IDENTIFICATION</scope>
</reference>
<dbReference type="Pfam" id="PF00096">
    <property type="entry name" value="zf-C2H2"/>
    <property type="match status" value="3"/>
</dbReference>
<evidence type="ECO:0000313" key="16">
    <source>
        <dbReference type="WBParaSite" id="BPAG_0000449001-mRNA-1"/>
    </source>
</evidence>
<name>A0A0N4T8F3_BRUPA</name>
<dbReference type="PROSITE" id="PS00028">
    <property type="entry name" value="ZINC_FINGER_C2H2_1"/>
    <property type="match status" value="3"/>
</dbReference>
<evidence type="ECO:0000256" key="5">
    <source>
        <dbReference type="ARBA" id="ARBA00022771"/>
    </source>
</evidence>
<protein>
    <submittedName>
        <fullName evidence="16">Krueppel-like factor 15</fullName>
    </submittedName>
</protein>
<evidence type="ECO:0000259" key="13">
    <source>
        <dbReference type="PROSITE" id="PS50157"/>
    </source>
</evidence>
<evidence type="ECO:0000256" key="6">
    <source>
        <dbReference type="ARBA" id="ARBA00022833"/>
    </source>
</evidence>
<dbReference type="SUPFAM" id="SSF57667">
    <property type="entry name" value="beta-beta-alpha zinc fingers"/>
    <property type="match status" value="2"/>
</dbReference>
<evidence type="ECO:0000256" key="3">
    <source>
        <dbReference type="ARBA" id="ARBA00022723"/>
    </source>
</evidence>
<dbReference type="InterPro" id="IPR036236">
    <property type="entry name" value="Znf_C2H2_sf"/>
</dbReference>
<proteinExistence type="predicted"/>
<feature type="domain" description="C2H2-type" evidence="13">
    <location>
        <begin position="118"/>
        <end position="147"/>
    </location>
</feature>
<dbReference type="PANTHER" id="PTHR23235:SF158">
    <property type="entry name" value="C2H2-TYPE DOMAIN-CONTAINING PROTEIN"/>
    <property type="match status" value="1"/>
</dbReference>
<dbReference type="FunFam" id="3.30.160.60:FF:000018">
    <property type="entry name" value="Krueppel-like factor 15"/>
    <property type="match status" value="1"/>
</dbReference>
<keyword evidence="10" id="KW-0539">Nucleus</keyword>
<organism evidence="16">
    <name type="scientific">Brugia pahangi</name>
    <name type="common">Filarial nematode worm</name>
    <dbReference type="NCBI Taxonomy" id="6280"/>
    <lineage>
        <taxon>Eukaryota</taxon>
        <taxon>Metazoa</taxon>
        <taxon>Ecdysozoa</taxon>
        <taxon>Nematoda</taxon>
        <taxon>Chromadorea</taxon>
        <taxon>Rhabditida</taxon>
        <taxon>Spirurina</taxon>
        <taxon>Spiruromorpha</taxon>
        <taxon>Filarioidea</taxon>
        <taxon>Onchocercidae</taxon>
        <taxon>Brugia</taxon>
    </lineage>
</organism>
<dbReference type="GO" id="GO:0005634">
    <property type="term" value="C:nucleus"/>
    <property type="evidence" value="ECO:0007669"/>
    <property type="project" value="UniProtKB-SubCell"/>
</dbReference>
<dbReference type="WBParaSite" id="BPAG_0000449001-mRNA-1">
    <property type="protein sequence ID" value="BPAG_0000449001-mRNA-1"/>
    <property type="gene ID" value="BPAG_0000449001"/>
</dbReference>
<evidence type="ECO:0000256" key="9">
    <source>
        <dbReference type="ARBA" id="ARBA00023163"/>
    </source>
</evidence>
<comment type="subcellular location">
    <subcellularLocation>
        <location evidence="2">Nucleus</location>
    </subcellularLocation>
</comment>
<feature type="compositionally biased region" description="Low complexity" evidence="12">
    <location>
        <begin position="19"/>
        <end position="47"/>
    </location>
</feature>
<dbReference type="Gene3D" id="3.30.160.60">
    <property type="entry name" value="Classic Zinc Finger"/>
    <property type="match status" value="3"/>
</dbReference>
<dbReference type="InterPro" id="IPR013087">
    <property type="entry name" value="Znf_C2H2_type"/>
</dbReference>
<dbReference type="AlphaFoldDB" id="A0A0N4T8F3"/>
<gene>
    <name evidence="14" type="ORF">BPAG_LOCUS4454</name>
</gene>
<evidence type="ECO:0000256" key="11">
    <source>
        <dbReference type="PROSITE-ProRule" id="PRU00042"/>
    </source>
</evidence>
<dbReference type="PROSITE" id="PS50157">
    <property type="entry name" value="ZINC_FINGER_C2H2_2"/>
    <property type="match status" value="3"/>
</dbReference>
<evidence type="ECO:0000313" key="15">
    <source>
        <dbReference type="Proteomes" id="UP000278627"/>
    </source>
</evidence>
<keyword evidence="8" id="KW-0238">DNA-binding</keyword>
<keyword evidence="4" id="KW-0677">Repeat</keyword>
<keyword evidence="5 11" id="KW-0863">Zinc-finger</keyword>
<dbReference type="GO" id="GO:0008270">
    <property type="term" value="F:zinc ion binding"/>
    <property type="evidence" value="ECO:0007669"/>
    <property type="project" value="UniProtKB-KW"/>
</dbReference>
<evidence type="ECO:0000256" key="4">
    <source>
        <dbReference type="ARBA" id="ARBA00022737"/>
    </source>
</evidence>
<keyword evidence="6" id="KW-0862">Zinc</keyword>
<reference evidence="14 15" key="2">
    <citation type="submission" date="2018-11" db="EMBL/GenBank/DDBJ databases">
        <authorList>
            <consortium name="Pathogen Informatics"/>
        </authorList>
    </citation>
    <scope>NUCLEOTIDE SEQUENCE [LARGE SCALE GENOMIC DNA]</scope>
</reference>
<feature type="domain" description="C2H2-type" evidence="13">
    <location>
        <begin position="148"/>
        <end position="176"/>
    </location>
</feature>
<comment type="function">
    <text evidence="1">May be involved in transcriptional regulation.</text>
</comment>
<evidence type="ECO:0000256" key="8">
    <source>
        <dbReference type="ARBA" id="ARBA00023125"/>
    </source>
</evidence>
<dbReference type="FunFam" id="3.30.160.60:FF:000125">
    <property type="entry name" value="Putative zinc finger protein 143"/>
    <property type="match status" value="1"/>
</dbReference>
<evidence type="ECO:0000256" key="2">
    <source>
        <dbReference type="ARBA" id="ARBA00004123"/>
    </source>
</evidence>
<keyword evidence="7" id="KW-0805">Transcription regulation</keyword>
<dbReference type="GO" id="GO:0000981">
    <property type="term" value="F:DNA-binding transcription factor activity, RNA polymerase II-specific"/>
    <property type="evidence" value="ECO:0007669"/>
    <property type="project" value="TreeGrafter"/>
</dbReference>